<dbReference type="EMBL" id="JAGKQM010000019">
    <property type="protein sequence ID" value="KAH0856087.1"/>
    <property type="molecule type" value="Genomic_DNA"/>
</dbReference>
<proteinExistence type="predicted"/>
<dbReference type="SUPFAM" id="SSF52096">
    <property type="entry name" value="ClpP/crotonase"/>
    <property type="match status" value="1"/>
</dbReference>
<evidence type="ECO:0000313" key="2">
    <source>
        <dbReference type="Proteomes" id="UP000824890"/>
    </source>
</evidence>
<dbReference type="InterPro" id="IPR008480">
    <property type="entry name" value="DUF761_pln"/>
</dbReference>
<dbReference type="CDD" id="cd06558">
    <property type="entry name" value="crotonase-like"/>
    <property type="match status" value="1"/>
</dbReference>
<reference evidence="1 2" key="1">
    <citation type="submission" date="2021-05" db="EMBL/GenBank/DDBJ databases">
        <title>Genome Assembly of Synthetic Allotetraploid Brassica napus Reveals Homoeologous Exchanges between Subgenomes.</title>
        <authorList>
            <person name="Davis J.T."/>
        </authorList>
    </citation>
    <scope>NUCLEOTIDE SEQUENCE [LARGE SCALE GENOMIC DNA]</scope>
    <source>
        <strain evidence="2">cv. Da-Ae</strain>
        <tissue evidence="1">Seedling</tissue>
    </source>
</reference>
<dbReference type="PANTHER" id="PTHR11941:SF84">
    <property type="entry name" value="ENOYL-COA DELTA ISOMERASE 1, PEROXISOMAL"/>
    <property type="match status" value="1"/>
</dbReference>
<dbReference type="Proteomes" id="UP000824890">
    <property type="component" value="Unassembled WGS sequence"/>
</dbReference>
<keyword evidence="2" id="KW-1185">Reference proteome</keyword>
<dbReference type="PANTHER" id="PTHR11941">
    <property type="entry name" value="ENOYL-COA HYDRATASE-RELATED"/>
    <property type="match status" value="1"/>
</dbReference>
<name>A0ABQ7XJK7_BRANA</name>
<dbReference type="Pfam" id="PF00378">
    <property type="entry name" value="ECH_1"/>
    <property type="match status" value="1"/>
</dbReference>
<accession>A0ABQ7XJK7</accession>
<dbReference type="Pfam" id="PF05553">
    <property type="entry name" value="DUF761"/>
    <property type="match status" value="1"/>
</dbReference>
<dbReference type="InterPro" id="IPR001753">
    <property type="entry name" value="Enoyl-CoA_hydra/iso"/>
</dbReference>
<protein>
    <submittedName>
        <fullName evidence="1">Uncharacterized protein</fullName>
    </submittedName>
</protein>
<comment type="caution">
    <text evidence="1">The sequence shown here is derived from an EMBL/GenBank/DDBJ whole genome shotgun (WGS) entry which is preliminary data.</text>
</comment>
<organism evidence="1 2">
    <name type="scientific">Brassica napus</name>
    <name type="common">Rape</name>
    <dbReference type="NCBI Taxonomy" id="3708"/>
    <lineage>
        <taxon>Eukaryota</taxon>
        <taxon>Viridiplantae</taxon>
        <taxon>Streptophyta</taxon>
        <taxon>Embryophyta</taxon>
        <taxon>Tracheophyta</taxon>
        <taxon>Spermatophyta</taxon>
        <taxon>Magnoliopsida</taxon>
        <taxon>eudicotyledons</taxon>
        <taxon>Gunneridae</taxon>
        <taxon>Pentapetalae</taxon>
        <taxon>rosids</taxon>
        <taxon>malvids</taxon>
        <taxon>Brassicales</taxon>
        <taxon>Brassicaceae</taxon>
        <taxon>Brassiceae</taxon>
        <taxon>Brassica</taxon>
    </lineage>
</organism>
<evidence type="ECO:0000313" key="1">
    <source>
        <dbReference type="EMBL" id="KAH0856087.1"/>
    </source>
</evidence>
<dbReference type="InterPro" id="IPR029045">
    <property type="entry name" value="ClpP/crotonase-like_dom_sf"/>
</dbReference>
<gene>
    <name evidence="1" type="ORF">HID58_084348</name>
</gene>
<dbReference type="Gene3D" id="3.90.226.10">
    <property type="entry name" value="2-enoyl-CoA Hydratase, Chain A, domain 1"/>
    <property type="match status" value="1"/>
</dbReference>
<sequence length="450" mass="50161">MKKATALMKQIVAFLSSVAKAKSIAVKNKTSAFKTRLMVLSLVKHKNLGFRSISNKIHNLLGHSDKDQDRDESKAIILYNSGASTVAHHESYDVLEEENDKYPDLRHTLFEGEEDFGELEEGSVIDMVKNSKEEEGESFKLEDEIDHVADLFISRFHKQMKLQKLLSFKRREMCTLEKRGQLFLLKLTGDGEHRLNPTLLDSITSAITQIRSDPSSSQSVLITTSDGKFFSNGYDLALADSDPSLRVVMDSKLRSLVADLISLPMPTIAAVTGHASAAGFVLAMSHDYVLMRRDRGFLYMSELDIELVIPPWFAAMIRMKIGSPAARRDVMLTAEKVTAERGLEMGIVDFSYGSAAETVEGAVKLGEELVRRGVDGHVYGGMREALLKQVLHTIGSNESVSNRMRNSGSKLCHCWSGWLTRYGGIGGILRYQLDMTAFDEDMDVYDDESD</sequence>